<name>A0A450RXK7_9GAMM</name>
<proteinExistence type="predicted"/>
<evidence type="ECO:0000313" key="2">
    <source>
        <dbReference type="EMBL" id="VFJ43860.1"/>
    </source>
</evidence>
<organism evidence="2">
    <name type="scientific">Candidatus Kentrum sp. FW</name>
    <dbReference type="NCBI Taxonomy" id="2126338"/>
    <lineage>
        <taxon>Bacteria</taxon>
        <taxon>Pseudomonadati</taxon>
        <taxon>Pseudomonadota</taxon>
        <taxon>Gammaproteobacteria</taxon>
        <taxon>Candidatus Kentrum</taxon>
    </lineage>
</organism>
<protein>
    <submittedName>
        <fullName evidence="2">Uncharacterized protein</fullName>
    </submittedName>
</protein>
<keyword evidence="1" id="KW-0175">Coiled coil</keyword>
<dbReference type="EMBL" id="CAADEW010000005">
    <property type="protein sequence ID" value="VFJ43860.1"/>
    <property type="molecule type" value="Genomic_DNA"/>
</dbReference>
<evidence type="ECO:0000256" key="1">
    <source>
        <dbReference type="SAM" id="Coils"/>
    </source>
</evidence>
<gene>
    <name evidence="2" type="ORF">BECKFW1821A_GA0114235_100551</name>
</gene>
<accession>A0A450RXK7</accession>
<dbReference type="AlphaFoldDB" id="A0A450RXK7"/>
<reference evidence="2" key="1">
    <citation type="submission" date="2019-02" db="EMBL/GenBank/DDBJ databases">
        <authorList>
            <person name="Gruber-Vodicka R. H."/>
            <person name="Seah K. B. B."/>
        </authorList>
    </citation>
    <scope>NUCLEOTIDE SEQUENCE</scope>
    <source>
        <strain evidence="2">BECK_BZ15</strain>
    </source>
</reference>
<sequence length="66" mass="7436">MIATATEYEKAQEELRSLEDRLNRLQQSNPVGSKGFTKAGIRKMIARLHEELGVFEGSEEARKTVS</sequence>
<feature type="coiled-coil region" evidence="1">
    <location>
        <begin position="1"/>
        <end position="28"/>
    </location>
</feature>